<organism evidence="1 2">
    <name type="scientific">Streptacidiphilus cavernicola</name>
    <dbReference type="NCBI Taxonomy" id="3342716"/>
    <lineage>
        <taxon>Bacteria</taxon>
        <taxon>Bacillati</taxon>
        <taxon>Actinomycetota</taxon>
        <taxon>Actinomycetes</taxon>
        <taxon>Kitasatosporales</taxon>
        <taxon>Streptomycetaceae</taxon>
        <taxon>Streptacidiphilus</taxon>
    </lineage>
</organism>
<evidence type="ECO:0000313" key="1">
    <source>
        <dbReference type="EMBL" id="MFC1419925.1"/>
    </source>
</evidence>
<name>A0ABV6W1R2_9ACTN</name>
<evidence type="ECO:0008006" key="3">
    <source>
        <dbReference type="Google" id="ProtNLM"/>
    </source>
</evidence>
<dbReference type="RefSeq" id="WP_380540171.1">
    <property type="nucleotide sequence ID" value="NZ_JBHFAB010000022.1"/>
</dbReference>
<proteinExistence type="predicted"/>
<gene>
    <name evidence="1" type="ORF">ACEZDE_25285</name>
</gene>
<keyword evidence="2" id="KW-1185">Reference proteome</keyword>
<reference evidence="1 2" key="1">
    <citation type="submission" date="2024-09" db="EMBL/GenBank/DDBJ databases">
        <authorList>
            <person name="Lee S.D."/>
        </authorList>
    </citation>
    <scope>NUCLEOTIDE SEQUENCE [LARGE SCALE GENOMIC DNA]</scope>
    <source>
        <strain evidence="1 2">N8-3</strain>
    </source>
</reference>
<sequence length="253" mass="27448">MDTGTLDRALRSGGVDPSDYLLPGSGGDVAPGQWAQDGGLALVAVGPTQWAVYGGADATFGSVTRLVTFDSVEQAYGEFLRELTRPDGAPFAEAKAAWQQQWEREQHDRDAKAARARPELAALREQWQRAWATRRARGEEAMTAAELHTAFQPLGRRLYWSLGGFDPSPVPDANVMAAPGPDGAWWLANTGERGRPPWFIAVGLTEAEACCYIFDATVAGSGFARRTTKTEWQAEIAARHRGGPLPPWPRVTA</sequence>
<dbReference type="EMBL" id="JBHFAB010000022">
    <property type="protein sequence ID" value="MFC1419925.1"/>
    <property type="molecule type" value="Genomic_DNA"/>
</dbReference>
<accession>A0ABV6W1R2</accession>
<comment type="caution">
    <text evidence="1">The sequence shown here is derived from an EMBL/GenBank/DDBJ whole genome shotgun (WGS) entry which is preliminary data.</text>
</comment>
<protein>
    <recommendedName>
        <fullName evidence="3">SMI1/KNR4 family protein</fullName>
    </recommendedName>
</protein>
<evidence type="ECO:0000313" key="2">
    <source>
        <dbReference type="Proteomes" id="UP001592531"/>
    </source>
</evidence>
<dbReference type="Proteomes" id="UP001592531">
    <property type="component" value="Unassembled WGS sequence"/>
</dbReference>